<feature type="domain" description="BZIP" evidence="8">
    <location>
        <begin position="66"/>
        <end position="129"/>
    </location>
</feature>
<comment type="caution">
    <text evidence="9">The sequence shown here is derived from an EMBL/GenBank/DDBJ whole genome shotgun (WGS) entry which is preliminary data.</text>
</comment>
<keyword evidence="1" id="KW-0832">Ubl conjugation</keyword>
<accession>A0A3M7RW03</accession>
<dbReference type="InterPro" id="IPR052470">
    <property type="entry name" value="ER_Stress-Reg_TF"/>
</dbReference>
<reference evidence="9 10" key="1">
    <citation type="journal article" date="2018" name="Sci. Rep.">
        <title>Genomic signatures of local adaptation to the degree of environmental predictability in rotifers.</title>
        <authorList>
            <person name="Franch-Gras L."/>
            <person name="Hahn C."/>
            <person name="Garcia-Roger E.M."/>
            <person name="Carmona M.J."/>
            <person name="Serra M."/>
            <person name="Gomez A."/>
        </authorList>
    </citation>
    <scope>NUCLEOTIDE SEQUENCE [LARGE SCALE GENOMIC DNA]</scope>
    <source>
        <strain evidence="9">HYR1</strain>
    </source>
</reference>
<dbReference type="Pfam" id="PF07716">
    <property type="entry name" value="bZIP_2"/>
    <property type="match status" value="1"/>
</dbReference>
<dbReference type="AlphaFoldDB" id="A0A3M7RW03"/>
<protein>
    <recommendedName>
        <fullName evidence="6">X-box-binding protein 1</fullName>
    </recommendedName>
</protein>
<evidence type="ECO:0000256" key="3">
    <source>
        <dbReference type="ARBA" id="ARBA00023125"/>
    </source>
</evidence>
<dbReference type="PROSITE" id="PS00036">
    <property type="entry name" value="BZIP_BASIC"/>
    <property type="match status" value="1"/>
</dbReference>
<dbReference type="PROSITE" id="PS50217">
    <property type="entry name" value="BZIP"/>
    <property type="match status" value="1"/>
</dbReference>
<dbReference type="PANTHER" id="PTHR46542">
    <property type="entry name" value="X-BOX BINDING PROTEIN 1"/>
    <property type="match status" value="1"/>
</dbReference>
<evidence type="ECO:0000313" key="9">
    <source>
        <dbReference type="EMBL" id="RNA27629.1"/>
    </source>
</evidence>
<gene>
    <name evidence="9" type="ORF">BpHYR1_014764</name>
</gene>
<evidence type="ECO:0000313" key="10">
    <source>
        <dbReference type="Proteomes" id="UP000276133"/>
    </source>
</evidence>
<evidence type="ECO:0000259" key="8">
    <source>
        <dbReference type="PROSITE" id="PS50217"/>
    </source>
</evidence>
<keyword evidence="5" id="KW-0539">Nucleus</keyword>
<feature type="coiled-coil region" evidence="7">
    <location>
        <begin position="77"/>
        <end position="163"/>
    </location>
</feature>
<name>A0A3M7RW03_BRAPC</name>
<dbReference type="EMBL" id="REGN01002515">
    <property type="protein sequence ID" value="RNA27629.1"/>
    <property type="molecule type" value="Genomic_DNA"/>
</dbReference>
<evidence type="ECO:0000256" key="4">
    <source>
        <dbReference type="ARBA" id="ARBA00023163"/>
    </source>
</evidence>
<dbReference type="CDD" id="cd14691">
    <property type="entry name" value="bZIP_XBP1"/>
    <property type="match status" value="1"/>
</dbReference>
<dbReference type="SMART" id="SM00338">
    <property type="entry name" value="BRLZ"/>
    <property type="match status" value="1"/>
</dbReference>
<evidence type="ECO:0000256" key="7">
    <source>
        <dbReference type="SAM" id="Coils"/>
    </source>
</evidence>
<keyword evidence="2" id="KW-0805">Transcription regulation</keyword>
<dbReference type="GO" id="GO:0005634">
    <property type="term" value="C:nucleus"/>
    <property type="evidence" value="ECO:0007669"/>
    <property type="project" value="TreeGrafter"/>
</dbReference>
<keyword evidence="3" id="KW-0238">DNA-binding</keyword>
<keyword evidence="4" id="KW-0804">Transcription</keyword>
<dbReference type="GO" id="GO:0000981">
    <property type="term" value="F:DNA-binding transcription factor activity, RNA polymerase II-specific"/>
    <property type="evidence" value="ECO:0007669"/>
    <property type="project" value="TreeGrafter"/>
</dbReference>
<dbReference type="PANTHER" id="PTHR46542:SF1">
    <property type="entry name" value="X-BOX BINDING PROTEIN 1"/>
    <property type="match status" value="1"/>
</dbReference>
<evidence type="ECO:0000256" key="1">
    <source>
        <dbReference type="ARBA" id="ARBA00022843"/>
    </source>
</evidence>
<organism evidence="9 10">
    <name type="scientific">Brachionus plicatilis</name>
    <name type="common">Marine rotifer</name>
    <name type="synonym">Brachionus muelleri</name>
    <dbReference type="NCBI Taxonomy" id="10195"/>
    <lineage>
        <taxon>Eukaryota</taxon>
        <taxon>Metazoa</taxon>
        <taxon>Spiralia</taxon>
        <taxon>Gnathifera</taxon>
        <taxon>Rotifera</taxon>
        <taxon>Eurotatoria</taxon>
        <taxon>Monogononta</taxon>
        <taxon>Pseudotrocha</taxon>
        <taxon>Ploima</taxon>
        <taxon>Brachionidae</taxon>
        <taxon>Brachionus</taxon>
    </lineage>
</organism>
<dbReference type="Gene3D" id="1.20.5.170">
    <property type="match status" value="1"/>
</dbReference>
<dbReference type="Proteomes" id="UP000276133">
    <property type="component" value="Unassembled WGS sequence"/>
</dbReference>
<proteinExistence type="predicted"/>
<dbReference type="GO" id="GO:0000977">
    <property type="term" value="F:RNA polymerase II transcription regulatory region sequence-specific DNA binding"/>
    <property type="evidence" value="ECO:0007669"/>
    <property type="project" value="TreeGrafter"/>
</dbReference>
<evidence type="ECO:0000256" key="5">
    <source>
        <dbReference type="ARBA" id="ARBA00023242"/>
    </source>
</evidence>
<dbReference type="OrthoDB" id="20960at2759"/>
<evidence type="ECO:0000256" key="6">
    <source>
        <dbReference type="ARBA" id="ARBA00040165"/>
    </source>
</evidence>
<dbReference type="InterPro" id="IPR004827">
    <property type="entry name" value="bZIP"/>
</dbReference>
<evidence type="ECO:0000256" key="2">
    <source>
        <dbReference type="ARBA" id="ARBA00023015"/>
    </source>
</evidence>
<dbReference type="SUPFAM" id="SSF57959">
    <property type="entry name" value="Leucine zipper domain"/>
    <property type="match status" value="1"/>
</dbReference>
<keyword evidence="7" id="KW-0175">Coiled coil</keyword>
<sequence length="325" mass="37866">MSEQHIGLLQKFILEDFTSEINDDSNGIEQSLFNVEVLSHEKRTVDSMNEEKPKKKRQRLNSLSQDEKLVRRKLKNRVAAQNARDRKKIKMENLEKEIALLQEQNVRLKNENNLLKEKSKILTHENKKLIKYKTIVEASQFSKEEKEDKKSRLENEVLCVEVVRSAVSVSRVSLPQKLLQAQLFQILVCFLMYASLNRKQKACSVRTKTPTSLYSEQRPLNEKKTDFNFSTFEEVIDEENATLNYLLMDSQNQIELIDIEKIDRMIDEISTNLLSTGPSEFDSEHSQKFDIETELNDINSFKFENNFNLDLTSFDPCDLISASFV</sequence>
<dbReference type="STRING" id="10195.A0A3M7RW03"/>
<dbReference type="InterPro" id="IPR046347">
    <property type="entry name" value="bZIP_sf"/>
</dbReference>
<keyword evidence="10" id="KW-1185">Reference proteome</keyword>